<evidence type="ECO:0000256" key="2">
    <source>
        <dbReference type="ARBA" id="ARBA00023136"/>
    </source>
</evidence>
<dbReference type="Pfam" id="PF00691">
    <property type="entry name" value="OmpA"/>
    <property type="match status" value="1"/>
</dbReference>
<evidence type="ECO:0000259" key="6">
    <source>
        <dbReference type="PROSITE" id="PS51123"/>
    </source>
</evidence>
<dbReference type="SUPFAM" id="SSF103088">
    <property type="entry name" value="OmpA-like"/>
    <property type="match status" value="1"/>
</dbReference>
<accession>A8LKM8</accession>
<keyword evidence="8" id="KW-1185">Reference proteome</keyword>
<evidence type="ECO:0000256" key="4">
    <source>
        <dbReference type="PROSITE-ProRule" id="PRU00473"/>
    </source>
</evidence>
<dbReference type="EMBL" id="CP000830">
    <property type="protein sequence ID" value="ABV91871.1"/>
    <property type="molecule type" value="Genomic_DNA"/>
</dbReference>
<dbReference type="PANTHER" id="PTHR30329:SF21">
    <property type="entry name" value="LIPOPROTEIN YIAD-RELATED"/>
    <property type="match status" value="1"/>
</dbReference>
<dbReference type="eggNOG" id="COG2885">
    <property type="taxonomic scope" value="Bacteria"/>
</dbReference>
<feature type="signal peptide" evidence="5">
    <location>
        <begin position="1"/>
        <end position="18"/>
    </location>
</feature>
<evidence type="ECO:0000313" key="7">
    <source>
        <dbReference type="EMBL" id="ABV91871.1"/>
    </source>
</evidence>
<evidence type="ECO:0000256" key="3">
    <source>
        <dbReference type="ARBA" id="ARBA00023237"/>
    </source>
</evidence>
<dbReference type="CDD" id="cd07185">
    <property type="entry name" value="OmpA_C-like"/>
    <property type="match status" value="1"/>
</dbReference>
<keyword evidence="2 4" id="KW-0472">Membrane</keyword>
<comment type="subcellular location">
    <subcellularLocation>
        <location evidence="1">Cell outer membrane</location>
    </subcellularLocation>
</comment>
<name>A8LKM8_DINSH</name>
<dbReference type="KEGG" id="dsh:Dshi_0122"/>
<evidence type="ECO:0000313" key="8">
    <source>
        <dbReference type="Proteomes" id="UP000006833"/>
    </source>
</evidence>
<dbReference type="AlphaFoldDB" id="A8LKM8"/>
<feature type="domain" description="OmpA-like" evidence="6">
    <location>
        <begin position="193"/>
        <end position="310"/>
    </location>
</feature>
<evidence type="ECO:0000256" key="1">
    <source>
        <dbReference type="ARBA" id="ARBA00004442"/>
    </source>
</evidence>
<sequence length="310" mass="33027">MKLWAGLALAWLAGSAHALELALPDGAMQAHDASVPAARYALPTGPAKAGTVPLRQVEGTLRHRVWHLSPPQTLAVLLASLRAQLEEAGYEVLLDCTARGCGGYDFRFAVEDVGPPQMMVDLGRYGYLSARNSGTGHYAVILVSETRSLGYVQLTEITPAEIALDLDTTPDAQVPGAALARSGDIARPLADLLLSQGRVVLEDLRFATGNATLENGQYPSLTALAGFLTENPDLVIALVGHTDAEGSIDANLALSMRRAEAVRDRLVADYGVASERLRAEGVGYLAPRATNRTEEGRRANRRVEAVLTQP</sequence>
<dbReference type="InterPro" id="IPR006665">
    <property type="entry name" value="OmpA-like"/>
</dbReference>
<dbReference type="STRING" id="398580.Dshi_0122"/>
<dbReference type="InterPro" id="IPR036737">
    <property type="entry name" value="OmpA-like_sf"/>
</dbReference>
<evidence type="ECO:0000256" key="5">
    <source>
        <dbReference type="SAM" id="SignalP"/>
    </source>
</evidence>
<reference evidence="8" key="1">
    <citation type="journal article" date="2010" name="ISME J.">
        <title>The complete genome sequence of the algal symbiont Dinoroseobacter shibae: a hitchhiker's guide to life in the sea.</title>
        <authorList>
            <person name="Wagner-Dobler I."/>
            <person name="Ballhausen B."/>
            <person name="Berger M."/>
            <person name="Brinkhoff T."/>
            <person name="Buchholz I."/>
            <person name="Bunk B."/>
            <person name="Cypionka H."/>
            <person name="Daniel R."/>
            <person name="Drepper T."/>
            <person name="Gerdts G."/>
            <person name="Hahnke S."/>
            <person name="Han C."/>
            <person name="Jahn D."/>
            <person name="Kalhoefer D."/>
            <person name="Kiss H."/>
            <person name="Klenk H.P."/>
            <person name="Kyrpides N."/>
            <person name="Liebl W."/>
            <person name="Liesegang H."/>
            <person name="Meincke L."/>
            <person name="Pati A."/>
            <person name="Petersen J."/>
            <person name="Piekarski T."/>
            <person name="Pommerenke C."/>
            <person name="Pradella S."/>
            <person name="Pukall R."/>
            <person name="Rabus R."/>
            <person name="Stackebrandt E."/>
            <person name="Thole S."/>
            <person name="Thompson L."/>
            <person name="Tielen P."/>
            <person name="Tomasch J."/>
            <person name="von Jan M."/>
            <person name="Wanphrut N."/>
            <person name="Wichels A."/>
            <person name="Zech H."/>
            <person name="Simon M."/>
        </authorList>
    </citation>
    <scope>NUCLEOTIDE SEQUENCE [LARGE SCALE GENOMIC DNA]</scope>
    <source>
        <strain evidence="8">DSM 16493 / NCIMB 14021 / DFL 12</strain>
    </source>
</reference>
<dbReference type="PANTHER" id="PTHR30329">
    <property type="entry name" value="STATOR ELEMENT OF FLAGELLAR MOTOR COMPLEX"/>
    <property type="match status" value="1"/>
</dbReference>
<dbReference type="InterPro" id="IPR050330">
    <property type="entry name" value="Bact_OuterMem_StrucFunc"/>
</dbReference>
<dbReference type="PRINTS" id="PR01021">
    <property type="entry name" value="OMPADOMAIN"/>
</dbReference>
<dbReference type="GO" id="GO:0009279">
    <property type="term" value="C:cell outer membrane"/>
    <property type="evidence" value="ECO:0007669"/>
    <property type="project" value="UniProtKB-SubCell"/>
</dbReference>
<dbReference type="OrthoDB" id="9792021at2"/>
<dbReference type="Proteomes" id="UP000006833">
    <property type="component" value="Chromosome"/>
</dbReference>
<dbReference type="PROSITE" id="PS51123">
    <property type="entry name" value="OMPA_2"/>
    <property type="match status" value="1"/>
</dbReference>
<feature type="chain" id="PRO_5002722825" evidence="5">
    <location>
        <begin position="19"/>
        <end position="310"/>
    </location>
</feature>
<dbReference type="HOGENOM" id="CLU_055761_0_0_5"/>
<dbReference type="Gene3D" id="3.30.1330.60">
    <property type="entry name" value="OmpA-like domain"/>
    <property type="match status" value="1"/>
</dbReference>
<dbReference type="RefSeq" id="WP_012176804.1">
    <property type="nucleotide sequence ID" value="NC_009952.1"/>
</dbReference>
<proteinExistence type="predicted"/>
<protein>
    <submittedName>
        <fullName evidence="7">OmpA/MotB domain protein</fullName>
    </submittedName>
</protein>
<keyword evidence="3" id="KW-0998">Cell outer membrane</keyword>
<keyword evidence="5" id="KW-0732">Signal</keyword>
<dbReference type="InterPro" id="IPR006664">
    <property type="entry name" value="OMP_bac"/>
</dbReference>
<organism evidence="7 8">
    <name type="scientific">Dinoroseobacter shibae (strain DSM 16493 / NCIMB 14021 / DFL 12)</name>
    <dbReference type="NCBI Taxonomy" id="398580"/>
    <lineage>
        <taxon>Bacteria</taxon>
        <taxon>Pseudomonadati</taxon>
        <taxon>Pseudomonadota</taxon>
        <taxon>Alphaproteobacteria</taxon>
        <taxon>Rhodobacterales</taxon>
        <taxon>Roseobacteraceae</taxon>
        <taxon>Dinoroseobacter</taxon>
    </lineage>
</organism>
<gene>
    <name evidence="7" type="ordered locus">Dshi_0122</name>
</gene>